<comment type="caution">
    <text evidence="6">The sequence shown here is derived from an EMBL/GenBank/DDBJ whole genome shotgun (WGS) entry which is preliminary data.</text>
</comment>
<protein>
    <recommendedName>
        <fullName evidence="8">Tubulin-tyrosine ligase family</fullName>
    </recommendedName>
</protein>
<evidence type="ECO:0000313" key="6">
    <source>
        <dbReference type="EMBL" id="OQR95239.1"/>
    </source>
</evidence>
<keyword evidence="5" id="KW-0067">ATP-binding</keyword>
<dbReference type="GO" id="GO:0005737">
    <property type="term" value="C:cytoplasm"/>
    <property type="evidence" value="ECO:0007669"/>
    <property type="project" value="UniProtKB-SubCell"/>
</dbReference>
<dbReference type="GO" id="GO:0005524">
    <property type="term" value="F:ATP binding"/>
    <property type="evidence" value="ECO:0007669"/>
    <property type="project" value="UniProtKB-KW"/>
</dbReference>
<proteinExistence type="predicted"/>
<dbReference type="PANTHER" id="PTHR45870:SF2">
    <property type="entry name" value="TUBULIN MONOGLYCYLASE TTLL3"/>
    <property type="match status" value="1"/>
</dbReference>
<dbReference type="OrthoDB" id="202825at2759"/>
<gene>
    <name evidence="6" type="ORF">ACHHYP_00188</name>
</gene>
<evidence type="ECO:0000256" key="4">
    <source>
        <dbReference type="ARBA" id="ARBA00022741"/>
    </source>
</evidence>
<dbReference type="InterPro" id="IPR051437">
    <property type="entry name" value="TTLL_monoglycylase"/>
</dbReference>
<keyword evidence="4" id="KW-0547">Nucleotide-binding</keyword>
<dbReference type="PANTHER" id="PTHR45870">
    <property type="entry name" value="TUBULIN MONOGLYCYLASE TTLL3"/>
    <property type="match status" value="1"/>
</dbReference>
<organism evidence="6 7">
    <name type="scientific">Achlya hypogyna</name>
    <name type="common">Oomycete</name>
    <name type="synonym">Protoachlya hypogyna</name>
    <dbReference type="NCBI Taxonomy" id="1202772"/>
    <lineage>
        <taxon>Eukaryota</taxon>
        <taxon>Sar</taxon>
        <taxon>Stramenopiles</taxon>
        <taxon>Oomycota</taxon>
        <taxon>Saprolegniomycetes</taxon>
        <taxon>Saprolegniales</taxon>
        <taxon>Achlyaceae</taxon>
        <taxon>Achlya</taxon>
    </lineage>
</organism>
<sequence length="445" mass="50512">MADGYFVDAKYPDVAAALKALGWHAVRHWTFPTCRLRYVNYAKVQWANVKPNVIINHLHHAVLLSQKHELLAHLQRRPSIHAIFPRSVTSPDAWIPLFLYAQALLVLKNPAAFANHVTTALTIGAEIQRQNPRPSYARIHGLQMMDVKFLSDNEAALRPFFVMLPRTPTYEAVDADIQTAIDGILSHLEACDRQFHFVSTRNLWIAKPSGLSQGRGIELVTSLAEIHSVWAATGTPMVVQQYIERPLLIMGRKFDIRQWVLVTDVAPVVIYWYKSCYLRFSATDYCVAHDEALRDKTMHLCNNSVQKHVSAPAHHDIPEHMWPLQRFQQHLQEIGREEVWVERLCPAMQYACVEAIESVASKLRRVGKGFEWLGLDYIIDEAFNVWLLEVNVSPDVSHSTHTTAALVPEATKDMLALILHNDETRGWQRLDLDAVAAHGSQHCAA</sequence>
<evidence type="ECO:0000256" key="3">
    <source>
        <dbReference type="ARBA" id="ARBA00022598"/>
    </source>
</evidence>
<dbReference type="GO" id="GO:0015630">
    <property type="term" value="C:microtubule cytoskeleton"/>
    <property type="evidence" value="ECO:0007669"/>
    <property type="project" value="TreeGrafter"/>
</dbReference>
<dbReference type="Pfam" id="PF03133">
    <property type="entry name" value="TTL"/>
    <property type="match status" value="1"/>
</dbReference>
<dbReference type="GO" id="GO:0070736">
    <property type="term" value="F:protein-glycine ligase activity, initiating"/>
    <property type="evidence" value="ECO:0007669"/>
    <property type="project" value="TreeGrafter"/>
</dbReference>
<dbReference type="Proteomes" id="UP000243579">
    <property type="component" value="Unassembled WGS sequence"/>
</dbReference>
<dbReference type="Gene3D" id="3.30.470.20">
    <property type="entry name" value="ATP-grasp fold, B domain"/>
    <property type="match status" value="1"/>
</dbReference>
<dbReference type="EMBL" id="JNBR01000332">
    <property type="protein sequence ID" value="OQR95239.1"/>
    <property type="molecule type" value="Genomic_DNA"/>
</dbReference>
<keyword evidence="7" id="KW-1185">Reference proteome</keyword>
<accession>A0A1V9ZB67</accession>
<dbReference type="InterPro" id="IPR004344">
    <property type="entry name" value="TTL/TTLL_fam"/>
</dbReference>
<dbReference type="SUPFAM" id="SSF56059">
    <property type="entry name" value="Glutathione synthetase ATP-binding domain-like"/>
    <property type="match status" value="1"/>
</dbReference>
<dbReference type="STRING" id="1202772.A0A1V9ZB67"/>
<evidence type="ECO:0000313" key="7">
    <source>
        <dbReference type="Proteomes" id="UP000243579"/>
    </source>
</evidence>
<evidence type="ECO:0000256" key="5">
    <source>
        <dbReference type="ARBA" id="ARBA00022840"/>
    </source>
</evidence>
<keyword evidence="2" id="KW-0963">Cytoplasm</keyword>
<reference evidence="6 7" key="1">
    <citation type="journal article" date="2014" name="Genome Biol. Evol.">
        <title>The secreted proteins of Achlya hypogyna and Thraustotheca clavata identify the ancestral oomycete secretome and reveal gene acquisitions by horizontal gene transfer.</title>
        <authorList>
            <person name="Misner I."/>
            <person name="Blouin N."/>
            <person name="Leonard G."/>
            <person name="Richards T.A."/>
            <person name="Lane C.E."/>
        </authorList>
    </citation>
    <scope>NUCLEOTIDE SEQUENCE [LARGE SCALE GENOMIC DNA]</scope>
    <source>
        <strain evidence="6 7">ATCC 48635</strain>
    </source>
</reference>
<dbReference type="AlphaFoldDB" id="A0A1V9ZB67"/>
<name>A0A1V9ZB67_ACHHY</name>
<dbReference type="PROSITE" id="PS51221">
    <property type="entry name" value="TTL"/>
    <property type="match status" value="1"/>
</dbReference>
<evidence type="ECO:0000256" key="2">
    <source>
        <dbReference type="ARBA" id="ARBA00022490"/>
    </source>
</evidence>
<evidence type="ECO:0008006" key="8">
    <source>
        <dbReference type="Google" id="ProtNLM"/>
    </source>
</evidence>
<evidence type="ECO:0000256" key="1">
    <source>
        <dbReference type="ARBA" id="ARBA00004496"/>
    </source>
</evidence>
<comment type="subcellular location">
    <subcellularLocation>
        <location evidence="1">Cytoplasm</location>
    </subcellularLocation>
</comment>
<keyword evidence="3" id="KW-0436">Ligase</keyword>